<dbReference type="AlphaFoldDB" id="A0A1L9U9J7"/>
<dbReference type="Proteomes" id="UP000184499">
    <property type="component" value="Unassembled WGS sequence"/>
</dbReference>
<gene>
    <name evidence="2" type="ORF">ASPBRDRAFT_47180</name>
</gene>
<organism evidence="2 3">
    <name type="scientific">Aspergillus brasiliensis (strain CBS 101740 / IMI 381727 / IBT 21946)</name>
    <dbReference type="NCBI Taxonomy" id="767769"/>
    <lineage>
        <taxon>Eukaryota</taxon>
        <taxon>Fungi</taxon>
        <taxon>Dikarya</taxon>
        <taxon>Ascomycota</taxon>
        <taxon>Pezizomycotina</taxon>
        <taxon>Eurotiomycetes</taxon>
        <taxon>Eurotiomycetidae</taxon>
        <taxon>Eurotiales</taxon>
        <taxon>Aspergillaceae</taxon>
        <taxon>Aspergillus</taxon>
        <taxon>Aspergillus subgen. Circumdati</taxon>
    </lineage>
</organism>
<accession>A0A1L9U9J7</accession>
<feature type="region of interest" description="Disordered" evidence="1">
    <location>
        <begin position="1"/>
        <end position="45"/>
    </location>
</feature>
<evidence type="ECO:0000256" key="1">
    <source>
        <dbReference type="SAM" id="MobiDB-lite"/>
    </source>
</evidence>
<evidence type="ECO:0000313" key="2">
    <source>
        <dbReference type="EMBL" id="OJJ68233.1"/>
    </source>
</evidence>
<evidence type="ECO:0000313" key="3">
    <source>
        <dbReference type="Proteomes" id="UP000184499"/>
    </source>
</evidence>
<name>A0A1L9U9J7_ASPBC</name>
<dbReference type="RefSeq" id="XP_067475482.1">
    <property type="nucleotide sequence ID" value="XM_067625804.1"/>
</dbReference>
<keyword evidence="3" id="KW-1185">Reference proteome</keyword>
<feature type="compositionally biased region" description="Polar residues" evidence="1">
    <location>
        <begin position="1"/>
        <end position="19"/>
    </location>
</feature>
<dbReference type="VEuPathDB" id="FungiDB:ASPBRDRAFT_47180"/>
<dbReference type="EMBL" id="KV878691">
    <property type="protein sequence ID" value="OJJ68233.1"/>
    <property type="molecule type" value="Genomic_DNA"/>
</dbReference>
<reference evidence="3" key="1">
    <citation type="journal article" date="2017" name="Genome Biol.">
        <title>Comparative genomics reveals high biological diversity and specific adaptations in the industrially and medically important fungal genus Aspergillus.</title>
        <authorList>
            <person name="de Vries R.P."/>
            <person name="Riley R."/>
            <person name="Wiebenga A."/>
            <person name="Aguilar-Osorio G."/>
            <person name="Amillis S."/>
            <person name="Uchima C.A."/>
            <person name="Anderluh G."/>
            <person name="Asadollahi M."/>
            <person name="Askin M."/>
            <person name="Barry K."/>
            <person name="Battaglia E."/>
            <person name="Bayram O."/>
            <person name="Benocci T."/>
            <person name="Braus-Stromeyer S.A."/>
            <person name="Caldana C."/>
            <person name="Canovas D."/>
            <person name="Cerqueira G.C."/>
            <person name="Chen F."/>
            <person name="Chen W."/>
            <person name="Choi C."/>
            <person name="Clum A."/>
            <person name="Dos Santos R.A."/>
            <person name="Damasio A.R."/>
            <person name="Diallinas G."/>
            <person name="Emri T."/>
            <person name="Fekete E."/>
            <person name="Flipphi M."/>
            <person name="Freyberg S."/>
            <person name="Gallo A."/>
            <person name="Gournas C."/>
            <person name="Habgood R."/>
            <person name="Hainaut M."/>
            <person name="Harispe M.L."/>
            <person name="Henrissat B."/>
            <person name="Hilden K.S."/>
            <person name="Hope R."/>
            <person name="Hossain A."/>
            <person name="Karabika E."/>
            <person name="Karaffa L."/>
            <person name="Karanyi Z."/>
            <person name="Krasevec N."/>
            <person name="Kuo A."/>
            <person name="Kusch H."/>
            <person name="LaButti K."/>
            <person name="Lagendijk E.L."/>
            <person name="Lapidus A."/>
            <person name="Levasseur A."/>
            <person name="Lindquist E."/>
            <person name="Lipzen A."/>
            <person name="Logrieco A.F."/>
            <person name="MacCabe A."/>
            <person name="Maekelae M.R."/>
            <person name="Malavazi I."/>
            <person name="Melin P."/>
            <person name="Meyer V."/>
            <person name="Mielnichuk N."/>
            <person name="Miskei M."/>
            <person name="Molnar A.P."/>
            <person name="Mule G."/>
            <person name="Ngan C.Y."/>
            <person name="Orejas M."/>
            <person name="Orosz E."/>
            <person name="Ouedraogo J.P."/>
            <person name="Overkamp K.M."/>
            <person name="Park H.-S."/>
            <person name="Perrone G."/>
            <person name="Piumi F."/>
            <person name="Punt P.J."/>
            <person name="Ram A.F."/>
            <person name="Ramon A."/>
            <person name="Rauscher S."/>
            <person name="Record E."/>
            <person name="Riano-Pachon D.M."/>
            <person name="Robert V."/>
            <person name="Roehrig J."/>
            <person name="Ruller R."/>
            <person name="Salamov A."/>
            <person name="Salih N.S."/>
            <person name="Samson R.A."/>
            <person name="Sandor E."/>
            <person name="Sanguinetti M."/>
            <person name="Schuetze T."/>
            <person name="Sepcic K."/>
            <person name="Shelest E."/>
            <person name="Sherlock G."/>
            <person name="Sophianopoulou V."/>
            <person name="Squina F.M."/>
            <person name="Sun H."/>
            <person name="Susca A."/>
            <person name="Todd R.B."/>
            <person name="Tsang A."/>
            <person name="Unkles S.E."/>
            <person name="van de Wiele N."/>
            <person name="van Rossen-Uffink D."/>
            <person name="Oliveira J.V."/>
            <person name="Vesth T.C."/>
            <person name="Visser J."/>
            <person name="Yu J.-H."/>
            <person name="Zhou M."/>
            <person name="Andersen M.R."/>
            <person name="Archer D.B."/>
            <person name="Baker S.E."/>
            <person name="Benoit I."/>
            <person name="Brakhage A.A."/>
            <person name="Braus G.H."/>
            <person name="Fischer R."/>
            <person name="Frisvad J.C."/>
            <person name="Goldman G.H."/>
            <person name="Houbraken J."/>
            <person name="Oakley B."/>
            <person name="Pocsi I."/>
            <person name="Scazzocchio C."/>
            <person name="Seiboth B."/>
            <person name="vanKuyk P.A."/>
            <person name="Wortman J."/>
            <person name="Dyer P.S."/>
            <person name="Grigoriev I.V."/>
        </authorList>
    </citation>
    <scope>NUCLEOTIDE SEQUENCE [LARGE SCALE GENOMIC DNA]</scope>
    <source>
        <strain evidence="3">CBS 101740 / IMI 381727 / IBT 21946</strain>
    </source>
</reference>
<proteinExistence type="predicted"/>
<dbReference type="OrthoDB" id="5296287at2759"/>
<sequence>MEDSLNQTDIEGQPDNQLNIVEPERQGNVNSPQWDGPDDPENPQNFSIFKKWLITMSLSTMTV</sequence>
<protein>
    <submittedName>
        <fullName evidence="2">Uncharacterized protein</fullName>
    </submittedName>
</protein>
<dbReference type="GeneID" id="93578292"/>